<comment type="caution">
    <text evidence="3">The sequence shown here is derived from an EMBL/GenBank/DDBJ whole genome shotgun (WGS) entry which is preliminary data.</text>
</comment>
<reference evidence="3" key="1">
    <citation type="submission" date="2023-02" db="EMBL/GenBank/DDBJ databases">
        <title>Genome of toxic invasive species Heracleum sosnowskyi carries increased number of genes despite the absence of recent whole-genome duplications.</title>
        <authorList>
            <person name="Schelkunov M."/>
            <person name="Shtratnikova V."/>
            <person name="Makarenko M."/>
            <person name="Klepikova A."/>
            <person name="Omelchenko D."/>
            <person name="Novikova G."/>
            <person name="Obukhova E."/>
            <person name="Bogdanov V."/>
            <person name="Penin A."/>
            <person name="Logacheva M."/>
        </authorList>
    </citation>
    <scope>NUCLEOTIDE SEQUENCE</scope>
    <source>
        <strain evidence="3">Hsosn_3</strain>
        <tissue evidence="3">Leaf</tissue>
    </source>
</reference>
<proteinExistence type="inferred from homology"/>
<feature type="region of interest" description="Disordered" evidence="2">
    <location>
        <begin position="184"/>
        <end position="207"/>
    </location>
</feature>
<dbReference type="EMBL" id="JAUIZM010000009">
    <property type="protein sequence ID" value="KAK1362946.1"/>
    <property type="molecule type" value="Genomic_DNA"/>
</dbReference>
<dbReference type="FunFam" id="1.20.1260.60:FF:000002">
    <property type="entry name" value="Vacuolar protein sorting-associated protein IST1"/>
    <property type="match status" value="1"/>
</dbReference>
<dbReference type="InterPro" id="IPR042277">
    <property type="entry name" value="IST1-like"/>
</dbReference>
<dbReference type="PANTHER" id="PTHR12161">
    <property type="entry name" value="IST1 FAMILY MEMBER"/>
    <property type="match status" value="1"/>
</dbReference>
<dbReference type="GO" id="GO:0015031">
    <property type="term" value="P:protein transport"/>
    <property type="evidence" value="ECO:0007669"/>
    <property type="project" value="InterPro"/>
</dbReference>
<evidence type="ECO:0000256" key="1">
    <source>
        <dbReference type="ARBA" id="ARBA00005536"/>
    </source>
</evidence>
<evidence type="ECO:0000313" key="4">
    <source>
        <dbReference type="Proteomes" id="UP001237642"/>
    </source>
</evidence>
<accession>A0AAD8H9Q1</accession>
<dbReference type="AlphaFoldDB" id="A0AAD8H9Q1"/>
<reference evidence="3" key="2">
    <citation type="submission" date="2023-05" db="EMBL/GenBank/DDBJ databases">
        <authorList>
            <person name="Schelkunov M.I."/>
        </authorList>
    </citation>
    <scope>NUCLEOTIDE SEQUENCE</scope>
    <source>
        <strain evidence="3">Hsosn_3</strain>
        <tissue evidence="3">Leaf</tissue>
    </source>
</reference>
<feature type="compositionally biased region" description="Polar residues" evidence="2">
    <location>
        <begin position="190"/>
        <end position="202"/>
    </location>
</feature>
<gene>
    <name evidence="3" type="ORF">POM88_038507</name>
</gene>
<feature type="compositionally biased region" description="Polar residues" evidence="2">
    <location>
        <begin position="437"/>
        <end position="446"/>
    </location>
</feature>
<evidence type="ECO:0000256" key="2">
    <source>
        <dbReference type="SAM" id="MobiDB-lite"/>
    </source>
</evidence>
<dbReference type="Gene3D" id="1.20.1260.60">
    <property type="entry name" value="Vacuolar protein sorting-associated protein Ist1"/>
    <property type="match status" value="1"/>
</dbReference>
<feature type="compositionally biased region" description="Basic and acidic residues" evidence="2">
    <location>
        <begin position="400"/>
        <end position="412"/>
    </location>
</feature>
<sequence length="473" mass="53650">MFNTLLKSKFQIKCKSSIKLTNMRLEIIKKKRFAMQKYLMIDITYLLQHGHDSNAYARAGGFLEEMNLSSCYEYVELCCLCISTHLSAMCKDRECPEDCRDAASTLMFAAARFGDLPELRELRSLFTERYGKSIESYVNKEFVAKLKSAPRSKDKKLQLLKEIAHGSGIEWNSKALEQQLYKPPAVEQPPSVNQKASKNISGADTKKQDNQMVISGDRKQEFYFDRKDEVIYDGHEIPKSMRTPSKVIQAKKVGQNVRQSKFDPASLSREEVDGDKSTSTYISVPPPYTSPTVSKTNPILDCLPNGSDTDGEKSRKLNVQLDKKSKEIPKSVRTRRAKPLDPLPGHDNIGSSKGDEMSKNSDGKEQEDAKENMSDLSNEEERKMDKFLMHYRNKNGTPEPSKEETHPRREEYSLQSRAASLPVKPTSPEETKRVHTRATSYQTDTNAKGYVQPMLPDYDDFVARLAALRGDGR</sequence>
<keyword evidence="4" id="KW-1185">Reference proteome</keyword>
<protein>
    <submittedName>
        <fullName evidence="3">Spindle pole body protein</fullName>
    </submittedName>
</protein>
<feature type="compositionally biased region" description="Basic and acidic residues" evidence="2">
    <location>
        <begin position="310"/>
        <end position="330"/>
    </location>
</feature>
<name>A0AAD8H9Q1_9APIA</name>
<dbReference type="PANTHER" id="PTHR12161:SF88">
    <property type="entry name" value="REGULATOR OF VPS4 ACTIVITY IN THE MVB PATHWAY PROTEIN"/>
    <property type="match status" value="1"/>
</dbReference>
<organism evidence="3 4">
    <name type="scientific">Heracleum sosnowskyi</name>
    <dbReference type="NCBI Taxonomy" id="360622"/>
    <lineage>
        <taxon>Eukaryota</taxon>
        <taxon>Viridiplantae</taxon>
        <taxon>Streptophyta</taxon>
        <taxon>Embryophyta</taxon>
        <taxon>Tracheophyta</taxon>
        <taxon>Spermatophyta</taxon>
        <taxon>Magnoliopsida</taxon>
        <taxon>eudicotyledons</taxon>
        <taxon>Gunneridae</taxon>
        <taxon>Pentapetalae</taxon>
        <taxon>asterids</taxon>
        <taxon>campanulids</taxon>
        <taxon>Apiales</taxon>
        <taxon>Apiaceae</taxon>
        <taxon>Apioideae</taxon>
        <taxon>apioid superclade</taxon>
        <taxon>Tordylieae</taxon>
        <taxon>Tordyliinae</taxon>
        <taxon>Heracleum</taxon>
    </lineage>
</organism>
<dbReference type="Proteomes" id="UP001237642">
    <property type="component" value="Unassembled WGS sequence"/>
</dbReference>
<dbReference type="Pfam" id="PF03398">
    <property type="entry name" value="Ist1"/>
    <property type="match status" value="1"/>
</dbReference>
<feature type="region of interest" description="Disordered" evidence="2">
    <location>
        <begin position="251"/>
        <end position="447"/>
    </location>
</feature>
<comment type="similarity">
    <text evidence="1">Belongs to the IST1 family.</text>
</comment>
<evidence type="ECO:0000313" key="3">
    <source>
        <dbReference type="EMBL" id="KAK1362946.1"/>
    </source>
</evidence>
<dbReference type="InterPro" id="IPR005061">
    <property type="entry name" value="Ist1"/>
</dbReference>
<feature type="compositionally biased region" description="Basic and acidic residues" evidence="2">
    <location>
        <begin position="353"/>
        <end position="388"/>
    </location>
</feature>